<reference evidence="5 6" key="1">
    <citation type="journal article" date="2016" name="Int. J. Syst. Evol. Microbiol.">
        <title>Tessaracoccus flavus sp. nov., isolated from the drainage system of a lindane-producing factory.</title>
        <authorList>
            <person name="Kumari R."/>
            <person name="Singh P."/>
            <person name="Schumann P."/>
            <person name="Lal R."/>
        </authorList>
    </citation>
    <scope>NUCLEOTIDE SEQUENCE [LARGE SCALE GENOMIC DNA]</scope>
    <source>
        <strain evidence="5 6">RP1T</strain>
    </source>
</reference>
<evidence type="ECO:0000313" key="5">
    <source>
        <dbReference type="EMBL" id="AQP43932.1"/>
    </source>
</evidence>
<dbReference type="InterPro" id="IPR036291">
    <property type="entry name" value="NAD(P)-bd_dom_sf"/>
</dbReference>
<evidence type="ECO:0000256" key="4">
    <source>
        <dbReference type="SAM" id="MobiDB-lite"/>
    </source>
</evidence>
<dbReference type="Pfam" id="PF01370">
    <property type="entry name" value="Epimerase"/>
    <property type="match status" value="1"/>
</dbReference>
<evidence type="ECO:0000256" key="3">
    <source>
        <dbReference type="ARBA" id="ARBA00023027"/>
    </source>
</evidence>
<dbReference type="SUPFAM" id="SSF51735">
    <property type="entry name" value="NAD(P)-binding Rossmann-fold domains"/>
    <property type="match status" value="1"/>
</dbReference>
<dbReference type="OrthoDB" id="8770295at2"/>
<dbReference type="EMBL" id="CP019605">
    <property type="protein sequence ID" value="AQP43932.1"/>
    <property type="molecule type" value="Genomic_DNA"/>
</dbReference>
<dbReference type="Gene3D" id="3.40.50.720">
    <property type="entry name" value="NAD(P)-binding Rossmann-like Domain"/>
    <property type="match status" value="1"/>
</dbReference>
<dbReference type="GO" id="GO:0016491">
    <property type="term" value="F:oxidoreductase activity"/>
    <property type="evidence" value="ECO:0007669"/>
    <property type="project" value="UniProtKB-KW"/>
</dbReference>
<dbReference type="Proteomes" id="UP000188324">
    <property type="component" value="Chromosome"/>
</dbReference>
<dbReference type="InterPro" id="IPR001509">
    <property type="entry name" value="Epimerase_deHydtase"/>
</dbReference>
<keyword evidence="3" id="KW-0520">NAD</keyword>
<evidence type="ECO:0000256" key="1">
    <source>
        <dbReference type="ARBA" id="ARBA00007637"/>
    </source>
</evidence>
<feature type="compositionally biased region" description="Basic and acidic residues" evidence="4">
    <location>
        <begin position="229"/>
        <end position="242"/>
    </location>
</feature>
<dbReference type="PANTHER" id="PTHR43103">
    <property type="entry name" value="NUCLEOSIDE-DIPHOSPHATE-SUGAR EPIMERASE"/>
    <property type="match status" value="1"/>
</dbReference>
<dbReference type="KEGG" id="tfl:RPIT_03130"/>
<sequence>MTKRRILITGANGGVGTLLSERLRDEYELIRHAHRPDENDPDLLAADLVDYPAVLALMDGVDTVVHMAGAASPESSWDAVLNANIIGVRNALEAAREAGVRRFVFASSNHVMGMYDRDEEWPVYPHMLPRPDSLYGVSKAFGETIGRYYHDEFGLEFIALRIGWISDDPDAGADVDLLRAMWLSYDDTVDVVRSAIEADVTFGLYYAVSDNPHRRWSTTNTRLELGYRPAHDVTRHSSRPENPDEPTPDDWPRNS</sequence>
<evidence type="ECO:0000256" key="2">
    <source>
        <dbReference type="ARBA" id="ARBA00023002"/>
    </source>
</evidence>
<dbReference type="AlphaFoldDB" id="A0A1Q2CCT5"/>
<comment type="similarity">
    <text evidence="1">Belongs to the NAD(P)-dependent epimerase/dehydratase family.</text>
</comment>
<feature type="region of interest" description="Disordered" evidence="4">
    <location>
        <begin position="227"/>
        <end position="255"/>
    </location>
</feature>
<evidence type="ECO:0000313" key="6">
    <source>
        <dbReference type="Proteomes" id="UP000188324"/>
    </source>
</evidence>
<name>A0A1Q2CCT5_9ACTN</name>
<keyword evidence="2" id="KW-0560">Oxidoreductase</keyword>
<dbReference type="STRING" id="1610493.RPIT_03130"/>
<proteinExistence type="inferred from homology"/>
<protein>
    <submittedName>
        <fullName evidence="5">NAD-dependent epimerase</fullName>
    </submittedName>
</protein>
<organism evidence="5 6">
    <name type="scientific">Tessaracoccus flavus</name>
    <dbReference type="NCBI Taxonomy" id="1610493"/>
    <lineage>
        <taxon>Bacteria</taxon>
        <taxon>Bacillati</taxon>
        <taxon>Actinomycetota</taxon>
        <taxon>Actinomycetes</taxon>
        <taxon>Propionibacteriales</taxon>
        <taxon>Propionibacteriaceae</taxon>
        <taxon>Tessaracoccus</taxon>
    </lineage>
</organism>
<gene>
    <name evidence="5" type="ORF">RPIT_03130</name>
</gene>
<dbReference type="CDD" id="cd08946">
    <property type="entry name" value="SDR_e"/>
    <property type="match status" value="1"/>
</dbReference>
<dbReference type="PANTHER" id="PTHR43103:SF5">
    <property type="entry name" value="4-EPIMERASE, PUTATIVE (AFU_ORTHOLOGUE AFUA_7G00360)-RELATED"/>
    <property type="match status" value="1"/>
</dbReference>
<dbReference type="RefSeq" id="WP_077340542.1">
    <property type="nucleotide sequence ID" value="NZ_CP019605.1"/>
</dbReference>
<keyword evidence="6" id="KW-1185">Reference proteome</keyword>
<accession>A0A1Q2CCT5</accession>